<evidence type="ECO:0000259" key="1">
    <source>
        <dbReference type="Pfam" id="PF14620"/>
    </source>
</evidence>
<dbReference type="AlphaFoldDB" id="A0A1M5WUI0"/>
<dbReference type="GO" id="GO:0009847">
    <property type="term" value="P:spore germination"/>
    <property type="evidence" value="ECO:0007669"/>
    <property type="project" value="InterPro"/>
</dbReference>
<evidence type="ECO:0000259" key="2">
    <source>
        <dbReference type="Pfam" id="PF20769"/>
    </source>
</evidence>
<gene>
    <name evidence="3" type="ORF">SAMN02745823_01395</name>
</gene>
<dbReference type="InterPro" id="IPR014239">
    <property type="entry name" value="YpeB_PepSY1-2"/>
</dbReference>
<dbReference type="EMBL" id="FQXV01000004">
    <property type="protein sequence ID" value="SHH91249.1"/>
    <property type="molecule type" value="Genomic_DNA"/>
</dbReference>
<dbReference type="NCBIfam" id="TIGR02889">
    <property type="entry name" value="spore_YpeB"/>
    <property type="match status" value="1"/>
</dbReference>
<sequence>MKINKRRKKIVLLTSYILAGFVVLGGAAYQNHLQAEAYRLQLENGYQHAFDELVSGVGELDSALQKTLYATTPSMVSSVCAEVYGKAQAAQYALGELPFSSYKYQNMSSFISKVGDYAYMLSKKASSGSESTEEDHQNLQKLSDTASVLSTNLNQLMWDTNTSGMSVAKIENLSDSASKVGDDATSGVLQDSFSVMEGEFPETPSLIYDGPFSSHIAGMTPKLLEDKSDITSDEALKKAAAFIGMKSSAIKSNGERGGNLPVYMFYANVGGGTVSFEVTKKGGYISAVFNSRLVKSSVISADDAAKIASRFLSKKGYKNMKQSYQMKTGNTLTINFAYTQNDVICYTDLIKVSVALDNGNIVGFESQGYIMNHADRDIPAAKVSEKDAVKKVSSYLKVLSHNMAIIPTAGKNEVFCHEFKCENGNGSHYIVYVNAQTGNEEKILILQETDQGTLAM</sequence>
<dbReference type="Pfam" id="PF20769">
    <property type="entry name" value="YPEB_N"/>
    <property type="match status" value="1"/>
</dbReference>
<dbReference type="Pfam" id="PF14620">
    <property type="entry name" value="YPEB_PepSY1-2"/>
    <property type="match status" value="1"/>
</dbReference>
<evidence type="ECO:0000313" key="3">
    <source>
        <dbReference type="EMBL" id="SHH91249.1"/>
    </source>
</evidence>
<dbReference type="Proteomes" id="UP000183995">
    <property type="component" value="Unassembled WGS sequence"/>
</dbReference>
<dbReference type="OrthoDB" id="2372097at2"/>
<feature type="domain" description="Sporulation protein YpeB N-terminal" evidence="2">
    <location>
        <begin position="35"/>
        <end position="166"/>
    </location>
</feature>
<keyword evidence="4" id="KW-1185">Reference proteome</keyword>
<accession>A0A1M5WUI0</accession>
<dbReference type="InterPro" id="IPR048402">
    <property type="entry name" value="YpeB_N"/>
</dbReference>
<dbReference type="STRING" id="1123282.SAMN02745823_01395"/>
<name>A0A1M5WUI0_9FIRM</name>
<dbReference type="RefSeq" id="WP_084726316.1">
    <property type="nucleotide sequence ID" value="NZ_FQXV01000004.1"/>
</dbReference>
<organism evidence="3 4">
    <name type="scientific">Sporobacter termitidis DSM 10068</name>
    <dbReference type="NCBI Taxonomy" id="1123282"/>
    <lineage>
        <taxon>Bacteria</taxon>
        <taxon>Bacillati</taxon>
        <taxon>Bacillota</taxon>
        <taxon>Clostridia</taxon>
        <taxon>Eubacteriales</taxon>
        <taxon>Oscillospiraceae</taxon>
        <taxon>Sporobacter</taxon>
    </lineage>
</organism>
<reference evidence="3 4" key="1">
    <citation type="submission" date="2016-11" db="EMBL/GenBank/DDBJ databases">
        <authorList>
            <person name="Jaros S."/>
            <person name="Januszkiewicz K."/>
            <person name="Wedrychowicz H."/>
        </authorList>
    </citation>
    <scope>NUCLEOTIDE SEQUENCE [LARGE SCALE GENOMIC DNA]</scope>
    <source>
        <strain evidence="3 4">DSM 10068</strain>
    </source>
</reference>
<proteinExistence type="predicted"/>
<evidence type="ECO:0000313" key="4">
    <source>
        <dbReference type="Proteomes" id="UP000183995"/>
    </source>
</evidence>
<feature type="domain" description="Sporulation protein YpeB PepSY1 and PepSY2" evidence="1">
    <location>
        <begin position="190"/>
        <end position="379"/>
    </location>
</feature>
<protein>
    <submittedName>
        <fullName evidence="3">Germination protein YpeB</fullName>
    </submittedName>
</protein>